<gene>
    <name evidence="1" type="ORF">AB1Y20_013966</name>
</gene>
<evidence type="ECO:0000313" key="1">
    <source>
        <dbReference type="EMBL" id="KAL1498653.1"/>
    </source>
</evidence>
<evidence type="ECO:0000313" key="2">
    <source>
        <dbReference type="Proteomes" id="UP001515480"/>
    </source>
</evidence>
<reference evidence="1 2" key="1">
    <citation type="journal article" date="2024" name="Science">
        <title>Giant polyketide synthase enzymes in the biosynthesis of giant marine polyether toxins.</title>
        <authorList>
            <person name="Fallon T.R."/>
            <person name="Shende V.V."/>
            <person name="Wierzbicki I.H."/>
            <person name="Pendleton A.L."/>
            <person name="Watervoot N.F."/>
            <person name="Auber R.P."/>
            <person name="Gonzalez D.J."/>
            <person name="Wisecaver J.H."/>
            <person name="Moore B.S."/>
        </authorList>
    </citation>
    <scope>NUCLEOTIDE SEQUENCE [LARGE SCALE GENOMIC DNA]</scope>
    <source>
        <strain evidence="1 2">12B1</strain>
    </source>
</reference>
<name>A0AB34IFY6_PRYPA</name>
<organism evidence="1 2">
    <name type="scientific">Prymnesium parvum</name>
    <name type="common">Toxic golden alga</name>
    <dbReference type="NCBI Taxonomy" id="97485"/>
    <lineage>
        <taxon>Eukaryota</taxon>
        <taxon>Haptista</taxon>
        <taxon>Haptophyta</taxon>
        <taxon>Prymnesiophyceae</taxon>
        <taxon>Prymnesiales</taxon>
        <taxon>Prymnesiaceae</taxon>
        <taxon>Prymnesium</taxon>
    </lineage>
</organism>
<protein>
    <submittedName>
        <fullName evidence="1">Uncharacterized protein</fullName>
    </submittedName>
</protein>
<sequence>MGAGGAQRQRCVALMWHWAPEAPSAAWHRAPEAPEPRGAGVALAGAQAPAPSGTGRRRRLFGTNNPVPVMALSALWEALRKLRASGVVSASESQSSSSSLQRLLIAAKQDAELQARKKLAQPQHLFEHPCKRHRMILRCNPDPIVQVLHKHGLQMDSSKPDEELQHERTFCMSQRHTSWRRRR</sequence>
<comment type="caution">
    <text evidence="1">The sequence shown here is derived from an EMBL/GenBank/DDBJ whole genome shotgun (WGS) entry which is preliminary data.</text>
</comment>
<dbReference type="AlphaFoldDB" id="A0AB34IFY6"/>
<keyword evidence="2" id="KW-1185">Reference proteome</keyword>
<accession>A0AB34IFY6</accession>
<dbReference type="EMBL" id="JBGBPQ010000027">
    <property type="protein sequence ID" value="KAL1498653.1"/>
    <property type="molecule type" value="Genomic_DNA"/>
</dbReference>
<proteinExistence type="predicted"/>
<dbReference type="Proteomes" id="UP001515480">
    <property type="component" value="Unassembled WGS sequence"/>
</dbReference>